<organism evidence="2 3">
    <name type="scientific">Araneus ventricosus</name>
    <name type="common">Orbweaver spider</name>
    <name type="synonym">Epeira ventricosa</name>
    <dbReference type="NCBI Taxonomy" id="182803"/>
    <lineage>
        <taxon>Eukaryota</taxon>
        <taxon>Metazoa</taxon>
        <taxon>Ecdysozoa</taxon>
        <taxon>Arthropoda</taxon>
        <taxon>Chelicerata</taxon>
        <taxon>Arachnida</taxon>
        <taxon>Araneae</taxon>
        <taxon>Araneomorphae</taxon>
        <taxon>Entelegynae</taxon>
        <taxon>Araneoidea</taxon>
        <taxon>Araneidae</taxon>
        <taxon>Araneus</taxon>
    </lineage>
</organism>
<feature type="compositionally biased region" description="Basic and acidic residues" evidence="1">
    <location>
        <begin position="299"/>
        <end position="308"/>
    </location>
</feature>
<feature type="region of interest" description="Disordered" evidence="1">
    <location>
        <begin position="333"/>
        <end position="429"/>
    </location>
</feature>
<feature type="region of interest" description="Disordered" evidence="1">
    <location>
        <begin position="1"/>
        <end position="28"/>
    </location>
</feature>
<gene>
    <name evidence="2" type="ORF">AVEN_43694_1</name>
</gene>
<evidence type="ECO:0008006" key="4">
    <source>
        <dbReference type="Google" id="ProtNLM"/>
    </source>
</evidence>
<dbReference type="AlphaFoldDB" id="A0A4Y2BVT8"/>
<evidence type="ECO:0000313" key="2">
    <source>
        <dbReference type="EMBL" id="GBL96371.1"/>
    </source>
</evidence>
<evidence type="ECO:0000256" key="1">
    <source>
        <dbReference type="SAM" id="MobiDB-lite"/>
    </source>
</evidence>
<feature type="compositionally biased region" description="Polar residues" evidence="1">
    <location>
        <begin position="221"/>
        <end position="230"/>
    </location>
</feature>
<comment type="caution">
    <text evidence="2">The sequence shown here is derived from an EMBL/GenBank/DDBJ whole genome shotgun (WGS) entry which is preliminary data.</text>
</comment>
<name>A0A4Y2BVT8_ARAVE</name>
<keyword evidence="3" id="KW-1185">Reference proteome</keyword>
<dbReference type="EMBL" id="BGPR01000120">
    <property type="protein sequence ID" value="GBL96371.1"/>
    <property type="molecule type" value="Genomic_DNA"/>
</dbReference>
<sequence length="429" mass="47382">MSIGDGKVDGAELHKRNSSRFEKEEEVQEREVHQDEALANICRVSAVVLQTLVVIVRGVGVKRRVRAIIDSGSQRSYILKTTAEKWVTNQRRKSTFSINCLEGQRLHIVNMRTAIVYDTMSPLNLKAYLIESSNQEIQLTDDIDGPIEILIGADAMGKLITGNCEQFKSGLTAIETKLGWTVIGRTTNSESTTLLTTSMFAKTACISGLWTLDSLGITEPASKSSDNSLSVAEDKSSTEGNKSISQQRDKRMETESFVSISNDSHRTLEGESVQQKEAVKHEEIVHHVGAQTSQNMHEASTDKLAADSKESSSEFYESLRRGGNFRIKFEHEKHSKKFTANSVNESAVKESVLFSPEKSTTQSSKLKTGTDQSKKNPEAEEKLSGDKGSEKPSEIRKNLESDTDSSSGFKIEEEKPAPKAATKKRAQES</sequence>
<feature type="region of interest" description="Disordered" evidence="1">
    <location>
        <begin position="288"/>
        <end position="308"/>
    </location>
</feature>
<reference evidence="2 3" key="1">
    <citation type="journal article" date="2019" name="Sci. Rep.">
        <title>Orb-weaving spider Araneus ventricosus genome elucidates the spidroin gene catalogue.</title>
        <authorList>
            <person name="Kono N."/>
            <person name="Nakamura H."/>
            <person name="Ohtoshi R."/>
            <person name="Moran D.A.P."/>
            <person name="Shinohara A."/>
            <person name="Yoshida Y."/>
            <person name="Fujiwara M."/>
            <person name="Mori M."/>
            <person name="Tomita M."/>
            <person name="Arakawa K."/>
        </authorList>
    </citation>
    <scope>NUCLEOTIDE SEQUENCE [LARGE SCALE GENOMIC DNA]</scope>
</reference>
<dbReference type="Proteomes" id="UP000499080">
    <property type="component" value="Unassembled WGS sequence"/>
</dbReference>
<protein>
    <recommendedName>
        <fullName evidence="4">Peptidase aspartic putative domain-containing protein</fullName>
    </recommendedName>
</protein>
<feature type="region of interest" description="Disordered" evidence="1">
    <location>
        <begin position="220"/>
        <end position="254"/>
    </location>
</feature>
<feature type="compositionally biased region" description="Polar residues" evidence="1">
    <location>
        <begin position="357"/>
        <end position="371"/>
    </location>
</feature>
<proteinExistence type="predicted"/>
<evidence type="ECO:0000313" key="3">
    <source>
        <dbReference type="Proteomes" id="UP000499080"/>
    </source>
</evidence>
<accession>A0A4Y2BVT8</accession>
<feature type="compositionally biased region" description="Basic and acidic residues" evidence="1">
    <location>
        <begin position="372"/>
        <end position="400"/>
    </location>
</feature>